<gene>
    <name evidence="11" type="ORF">LCGC14_0580330</name>
</gene>
<dbReference type="AlphaFoldDB" id="A0A0F9RLJ4"/>
<feature type="transmembrane region" description="Helical" evidence="10">
    <location>
        <begin position="45"/>
        <end position="69"/>
    </location>
</feature>
<dbReference type="GO" id="GO:0006744">
    <property type="term" value="P:ubiquinone biosynthetic process"/>
    <property type="evidence" value="ECO:0007669"/>
    <property type="project" value="TreeGrafter"/>
</dbReference>
<sequence length="289" mass="32163">MMGIIKKKVWPYIELTRLNKPIGTLLLLWPTLSALWIAAEGLPDLTVLCVFVLGVIIMRSAGCVVNDYADRNIDGKVARTHQRPLITGTITPKQALIAFFSLSFLAFILVVQLNQLTIWLSFGALFLAALYPFMKRYTYLPQIVLGMAFGWAIPMAFAAQTNAVPAIAWLLFIANILWTTAYDTFYAMADREDDLLAGVKSTAILFGDDDLVIIGILQFSFLMVMLLIGSQLEMSFSYYVGLLIAGGLSIFQQRIAKNKEPVRCLHAFLNNNWVGAVIFAGIVLHYGLR</sequence>
<organism evidence="11">
    <name type="scientific">marine sediment metagenome</name>
    <dbReference type="NCBI Taxonomy" id="412755"/>
    <lineage>
        <taxon>unclassified sequences</taxon>
        <taxon>metagenomes</taxon>
        <taxon>ecological metagenomes</taxon>
    </lineage>
</organism>
<feature type="transmembrane region" description="Helical" evidence="10">
    <location>
        <begin position="236"/>
        <end position="256"/>
    </location>
</feature>
<evidence type="ECO:0000256" key="4">
    <source>
        <dbReference type="ARBA" id="ARBA00022475"/>
    </source>
</evidence>
<evidence type="ECO:0000256" key="1">
    <source>
        <dbReference type="ARBA" id="ARBA00001946"/>
    </source>
</evidence>
<dbReference type="EMBL" id="LAZR01000877">
    <property type="protein sequence ID" value="KKN55619.1"/>
    <property type="molecule type" value="Genomic_DNA"/>
</dbReference>
<keyword evidence="4" id="KW-1003">Cell membrane</keyword>
<evidence type="ECO:0000256" key="10">
    <source>
        <dbReference type="SAM" id="Phobius"/>
    </source>
</evidence>
<dbReference type="CDD" id="cd13959">
    <property type="entry name" value="PT_UbiA_COQ2"/>
    <property type="match status" value="1"/>
</dbReference>
<dbReference type="Gene3D" id="1.20.120.1780">
    <property type="entry name" value="UbiA prenyltransferase"/>
    <property type="match status" value="1"/>
</dbReference>
<accession>A0A0F9RLJ4</accession>
<comment type="subcellular location">
    <subcellularLocation>
        <location evidence="2">Membrane</location>
        <topology evidence="2">Multi-pass membrane protein</topology>
    </subcellularLocation>
</comment>
<dbReference type="Gene3D" id="1.10.357.140">
    <property type="entry name" value="UbiA prenyltransferase"/>
    <property type="match status" value="1"/>
</dbReference>
<dbReference type="InterPro" id="IPR030470">
    <property type="entry name" value="UbiA_prenylTrfase_CS"/>
</dbReference>
<keyword evidence="9 10" id="KW-0472">Membrane</keyword>
<dbReference type="InterPro" id="IPR044878">
    <property type="entry name" value="UbiA_sf"/>
</dbReference>
<feature type="transmembrane region" description="Helical" evidence="10">
    <location>
        <begin position="166"/>
        <end position="189"/>
    </location>
</feature>
<dbReference type="NCBIfam" id="TIGR01474">
    <property type="entry name" value="ubiA_proteo"/>
    <property type="match status" value="1"/>
</dbReference>
<keyword evidence="7" id="KW-0460">Magnesium</keyword>
<dbReference type="PANTHER" id="PTHR11048:SF28">
    <property type="entry name" value="4-HYDROXYBENZOATE POLYPRENYLTRANSFERASE, MITOCHONDRIAL"/>
    <property type="match status" value="1"/>
</dbReference>
<comment type="cofactor">
    <cofactor evidence="1">
        <name>Mg(2+)</name>
        <dbReference type="ChEBI" id="CHEBI:18420"/>
    </cofactor>
</comment>
<dbReference type="Pfam" id="PF01040">
    <property type="entry name" value="UbiA"/>
    <property type="match status" value="1"/>
</dbReference>
<reference evidence="11" key="1">
    <citation type="journal article" date="2015" name="Nature">
        <title>Complex archaea that bridge the gap between prokaryotes and eukaryotes.</title>
        <authorList>
            <person name="Spang A."/>
            <person name="Saw J.H."/>
            <person name="Jorgensen S.L."/>
            <person name="Zaremba-Niedzwiedzka K."/>
            <person name="Martijn J."/>
            <person name="Lind A.E."/>
            <person name="van Eijk R."/>
            <person name="Schleper C."/>
            <person name="Guy L."/>
            <person name="Ettema T.J."/>
        </authorList>
    </citation>
    <scope>NUCLEOTIDE SEQUENCE</scope>
</reference>
<feature type="transmembrane region" description="Helical" evidence="10">
    <location>
        <begin position="140"/>
        <end position="160"/>
    </location>
</feature>
<protein>
    <recommendedName>
        <fullName evidence="12">4-hydroxybenzoate polyprenyltransferase</fullName>
    </recommendedName>
</protein>
<feature type="transmembrane region" description="Helical" evidence="10">
    <location>
        <begin position="21"/>
        <end position="39"/>
    </location>
</feature>
<dbReference type="HAMAP" id="MF_01635">
    <property type="entry name" value="UbiA"/>
    <property type="match status" value="1"/>
</dbReference>
<dbReference type="GO" id="GO:0005886">
    <property type="term" value="C:plasma membrane"/>
    <property type="evidence" value="ECO:0007669"/>
    <property type="project" value="TreeGrafter"/>
</dbReference>
<dbReference type="FunFam" id="1.10.357.140:FF:000002">
    <property type="entry name" value="4-hydroxybenzoate octaprenyltransferase"/>
    <property type="match status" value="1"/>
</dbReference>
<evidence type="ECO:0000256" key="5">
    <source>
        <dbReference type="ARBA" id="ARBA00022679"/>
    </source>
</evidence>
<evidence type="ECO:0000256" key="8">
    <source>
        <dbReference type="ARBA" id="ARBA00022989"/>
    </source>
</evidence>
<dbReference type="GO" id="GO:0008412">
    <property type="term" value="F:4-hydroxybenzoate polyprenyltransferase activity"/>
    <property type="evidence" value="ECO:0007669"/>
    <property type="project" value="TreeGrafter"/>
</dbReference>
<feature type="transmembrane region" description="Helical" evidence="10">
    <location>
        <begin position="268"/>
        <end position="288"/>
    </location>
</feature>
<comment type="similarity">
    <text evidence="3">Belongs to the UbiA prenyltransferase family.</text>
</comment>
<keyword evidence="5" id="KW-0808">Transferase</keyword>
<evidence type="ECO:0000256" key="9">
    <source>
        <dbReference type="ARBA" id="ARBA00023136"/>
    </source>
</evidence>
<evidence type="ECO:0000256" key="6">
    <source>
        <dbReference type="ARBA" id="ARBA00022692"/>
    </source>
</evidence>
<evidence type="ECO:0000256" key="7">
    <source>
        <dbReference type="ARBA" id="ARBA00022842"/>
    </source>
</evidence>
<dbReference type="InterPro" id="IPR006370">
    <property type="entry name" value="HB_polyprenyltransferase-like"/>
</dbReference>
<dbReference type="PANTHER" id="PTHR11048">
    <property type="entry name" value="PRENYLTRANSFERASES"/>
    <property type="match status" value="1"/>
</dbReference>
<dbReference type="FunFam" id="1.20.120.1780:FF:000001">
    <property type="entry name" value="4-hydroxybenzoate octaprenyltransferase"/>
    <property type="match status" value="1"/>
</dbReference>
<evidence type="ECO:0008006" key="12">
    <source>
        <dbReference type="Google" id="ProtNLM"/>
    </source>
</evidence>
<proteinExistence type="inferred from homology"/>
<dbReference type="InterPro" id="IPR039653">
    <property type="entry name" value="Prenyltransferase"/>
</dbReference>
<evidence type="ECO:0000256" key="3">
    <source>
        <dbReference type="ARBA" id="ARBA00005985"/>
    </source>
</evidence>
<name>A0A0F9RLJ4_9ZZZZ</name>
<dbReference type="PROSITE" id="PS00943">
    <property type="entry name" value="UBIA"/>
    <property type="match status" value="1"/>
</dbReference>
<keyword evidence="8 10" id="KW-1133">Transmembrane helix</keyword>
<evidence type="ECO:0000256" key="2">
    <source>
        <dbReference type="ARBA" id="ARBA00004141"/>
    </source>
</evidence>
<feature type="transmembrane region" description="Helical" evidence="10">
    <location>
        <begin position="90"/>
        <end position="110"/>
    </location>
</feature>
<comment type="caution">
    <text evidence="11">The sequence shown here is derived from an EMBL/GenBank/DDBJ whole genome shotgun (WGS) entry which is preliminary data.</text>
</comment>
<dbReference type="InterPro" id="IPR000537">
    <property type="entry name" value="UbiA_prenyltransferase"/>
</dbReference>
<feature type="transmembrane region" description="Helical" evidence="10">
    <location>
        <begin position="210"/>
        <end position="230"/>
    </location>
</feature>
<evidence type="ECO:0000313" key="11">
    <source>
        <dbReference type="EMBL" id="KKN55619.1"/>
    </source>
</evidence>
<keyword evidence="6 10" id="KW-0812">Transmembrane</keyword>